<evidence type="ECO:0000259" key="11">
    <source>
        <dbReference type="PROSITE" id="PS52012"/>
    </source>
</evidence>
<evidence type="ECO:0000256" key="5">
    <source>
        <dbReference type="ARBA" id="ARBA00022622"/>
    </source>
</evidence>
<keyword evidence="6 10" id="KW-0732">Signal</keyword>
<evidence type="ECO:0000256" key="2">
    <source>
        <dbReference type="ARBA" id="ARBA00004613"/>
    </source>
</evidence>
<dbReference type="PROSITE" id="PS52012">
    <property type="entry name" value="CFEM"/>
    <property type="match status" value="1"/>
</dbReference>
<proteinExistence type="inferred from homology"/>
<keyword evidence="4" id="KW-0964">Secreted</keyword>
<keyword evidence="5" id="KW-0472">Membrane</keyword>
<dbReference type="GO" id="GO:0005576">
    <property type="term" value="C:extracellular region"/>
    <property type="evidence" value="ECO:0007669"/>
    <property type="project" value="UniProtKB-SubCell"/>
</dbReference>
<comment type="subcellular location">
    <subcellularLocation>
        <location evidence="1">Membrane</location>
        <topology evidence="1">Lipid-anchor</topology>
        <topology evidence="1">GPI-anchor</topology>
    </subcellularLocation>
    <subcellularLocation>
        <location evidence="2">Secreted</location>
    </subcellularLocation>
</comment>
<gene>
    <name evidence="12" type="ORF">CC80DRAFT_547230</name>
</gene>
<evidence type="ECO:0000256" key="4">
    <source>
        <dbReference type="ARBA" id="ARBA00022525"/>
    </source>
</evidence>
<name>A0A6A5U2V6_9PLEO</name>
<evidence type="ECO:0000256" key="6">
    <source>
        <dbReference type="ARBA" id="ARBA00022729"/>
    </source>
</evidence>
<organism evidence="12 13">
    <name type="scientific">Byssothecium circinans</name>
    <dbReference type="NCBI Taxonomy" id="147558"/>
    <lineage>
        <taxon>Eukaryota</taxon>
        <taxon>Fungi</taxon>
        <taxon>Dikarya</taxon>
        <taxon>Ascomycota</taxon>
        <taxon>Pezizomycotina</taxon>
        <taxon>Dothideomycetes</taxon>
        <taxon>Pleosporomycetidae</taxon>
        <taxon>Pleosporales</taxon>
        <taxon>Massarineae</taxon>
        <taxon>Massarinaceae</taxon>
        <taxon>Byssothecium</taxon>
    </lineage>
</organism>
<feature type="domain" description="CFEM" evidence="11">
    <location>
        <begin position="1"/>
        <end position="84"/>
    </location>
</feature>
<evidence type="ECO:0000313" key="13">
    <source>
        <dbReference type="Proteomes" id="UP000800035"/>
    </source>
</evidence>
<keyword evidence="8" id="KW-0449">Lipoprotein</keyword>
<comment type="similarity">
    <text evidence="3">Belongs to the RBT5 family.</text>
</comment>
<keyword evidence="7 9" id="KW-1015">Disulfide bond</keyword>
<keyword evidence="5" id="KW-0336">GPI-anchor</keyword>
<evidence type="ECO:0000256" key="9">
    <source>
        <dbReference type="PROSITE-ProRule" id="PRU01356"/>
    </source>
</evidence>
<evidence type="ECO:0000256" key="7">
    <source>
        <dbReference type="ARBA" id="ARBA00023157"/>
    </source>
</evidence>
<keyword evidence="5" id="KW-0325">Glycoprotein</keyword>
<dbReference type="OrthoDB" id="3767534at2759"/>
<evidence type="ECO:0000256" key="8">
    <source>
        <dbReference type="ARBA" id="ARBA00023288"/>
    </source>
</evidence>
<dbReference type="GO" id="GO:0098552">
    <property type="term" value="C:side of membrane"/>
    <property type="evidence" value="ECO:0007669"/>
    <property type="project" value="UniProtKB-KW"/>
</dbReference>
<dbReference type="InterPro" id="IPR008427">
    <property type="entry name" value="Extracellular_membr_CFEM_dom"/>
</dbReference>
<evidence type="ECO:0000256" key="1">
    <source>
        <dbReference type="ARBA" id="ARBA00004589"/>
    </source>
</evidence>
<sequence>MRFSIPAIALFASAALAIDISGAPPCAQACLTDNANQSACDPNATEYTCFCADTNYYSLVQSCVLATCSFPDAVATLNWYNSVC</sequence>
<dbReference type="AlphaFoldDB" id="A0A6A5U2V6"/>
<evidence type="ECO:0000256" key="3">
    <source>
        <dbReference type="ARBA" id="ARBA00010031"/>
    </source>
</evidence>
<feature type="disulfide bond" evidence="9">
    <location>
        <begin position="51"/>
        <end position="84"/>
    </location>
</feature>
<feature type="chain" id="PRO_5025372245" description="CFEM domain-containing protein" evidence="10">
    <location>
        <begin position="18"/>
        <end position="84"/>
    </location>
</feature>
<evidence type="ECO:0000256" key="10">
    <source>
        <dbReference type="SAM" id="SignalP"/>
    </source>
</evidence>
<dbReference type="SMART" id="SM00747">
    <property type="entry name" value="CFEM"/>
    <property type="match status" value="1"/>
</dbReference>
<comment type="caution">
    <text evidence="9">Lacks conserved residue(s) required for the propagation of feature annotation.</text>
</comment>
<reference evidence="12" key="1">
    <citation type="journal article" date="2020" name="Stud. Mycol.">
        <title>101 Dothideomycetes genomes: a test case for predicting lifestyles and emergence of pathogens.</title>
        <authorList>
            <person name="Haridas S."/>
            <person name="Albert R."/>
            <person name="Binder M."/>
            <person name="Bloem J."/>
            <person name="Labutti K."/>
            <person name="Salamov A."/>
            <person name="Andreopoulos B."/>
            <person name="Baker S."/>
            <person name="Barry K."/>
            <person name="Bills G."/>
            <person name="Bluhm B."/>
            <person name="Cannon C."/>
            <person name="Castanera R."/>
            <person name="Culley D."/>
            <person name="Daum C."/>
            <person name="Ezra D."/>
            <person name="Gonzalez J."/>
            <person name="Henrissat B."/>
            <person name="Kuo A."/>
            <person name="Liang C."/>
            <person name="Lipzen A."/>
            <person name="Lutzoni F."/>
            <person name="Magnuson J."/>
            <person name="Mondo S."/>
            <person name="Nolan M."/>
            <person name="Ohm R."/>
            <person name="Pangilinan J."/>
            <person name="Park H.-J."/>
            <person name="Ramirez L."/>
            <person name="Alfaro M."/>
            <person name="Sun H."/>
            <person name="Tritt A."/>
            <person name="Yoshinaga Y."/>
            <person name="Zwiers L.-H."/>
            <person name="Turgeon B."/>
            <person name="Goodwin S."/>
            <person name="Spatafora J."/>
            <person name="Crous P."/>
            <person name="Grigoriev I."/>
        </authorList>
    </citation>
    <scope>NUCLEOTIDE SEQUENCE</scope>
    <source>
        <strain evidence="12">CBS 675.92</strain>
    </source>
</reference>
<accession>A0A6A5U2V6</accession>
<dbReference type="Pfam" id="PF05730">
    <property type="entry name" value="CFEM"/>
    <property type="match status" value="1"/>
</dbReference>
<feature type="signal peptide" evidence="10">
    <location>
        <begin position="1"/>
        <end position="17"/>
    </location>
</feature>
<dbReference type="EMBL" id="ML976989">
    <property type="protein sequence ID" value="KAF1957316.1"/>
    <property type="molecule type" value="Genomic_DNA"/>
</dbReference>
<evidence type="ECO:0000313" key="12">
    <source>
        <dbReference type="EMBL" id="KAF1957316.1"/>
    </source>
</evidence>
<keyword evidence="13" id="KW-1185">Reference proteome</keyword>
<protein>
    <recommendedName>
        <fullName evidence="11">CFEM domain-containing protein</fullName>
    </recommendedName>
</protein>
<dbReference type="Proteomes" id="UP000800035">
    <property type="component" value="Unassembled WGS sequence"/>
</dbReference>